<dbReference type="Gene3D" id="2.30.310.10">
    <property type="entry name" value="ibrinogen binding protein from staphylococcus aureus domain"/>
    <property type="match status" value="1"/>
</dbReference>
<reference evidence="2" key="1">
    <citation type="submission" date="2022-08" db="EMBL/GenBank/DDBJ databases">
        <authorList>
            <person name="Wang H."/>
        </authorList>
    </citation>
    <scope>NUCLEOTIDE SEQUENCE</scope>
    <source>
        <strain evidence="2">PS10</strain>
    </source>
</reference>
<reference evidence="2" key="2">
    <citation type="journal article" date="2023" name="Microorganisms">
        <title>Isolation and Genomic Characteristics of Cat-Borne Campylobacter felis sp. nov. and Sheep-Borne Campylobacter ovis sp. nov.</title>
        <authorList>
            <person name="Wang H."/>
            <person name="Li Y."/>
            <person name="Gu Y."/>
            <person name="Zhou G."/>
            <person name="Chen X."/>
            <person name="Zhang X."/>
            <person name="Shao Z."/>
            <person name="Zhang J."/>
            <person name="Zhang M."/>
        </authorList>
    </citation>
    <scope>NUCLEOTIDE SEQUENCE</scope>
    <source>
        <strain evidence="2">PS10</strain>
    </source>
</reference>
<feature type="domain" description="NFACT RNA-binding" evidence="1">
    <location>
        <begin position="338"/>
        <end position="416"/>
    </location>
</feature>
<dbReference type="PANTHER" id="PTHR15239:SF6">
    <property type="entry name" value="RIBOSOME QUALITY CONTROL COMPLEX SUBUNIT NEMF"/>
    <property type="match status" value="1"/>
</dbReference>
<proteinExistence type="predicted"/>
<dbReference type="PANTHER" id="PTHR15239">
    <property type="entry name" value="NUCLEAR EXPORT MEDIATOR FACTOR NEMF"/>
    <property type="match status" value="1"/>
</dbReference>
<evidence type="ECO:0000313" key="2">
    <source>
        <dbReference type="EMBL" id="MDL0089394.1"/>
    </source>
</evidence>
<dbReference type="Proteomes" id="UP001173801">
    <property type="component" value="Unassembled WGS sequence"/>
</dbReference>
<organism evidence="2 3">
    <name type="scientific">Campylobacter gastrosuis</name>
    <dbReference type="NCBI Taxonomy" id="2974576"/>
    <lineage>
        <taxon>Bacteria</taxon>
        <taxon>Pseudomonadati</taxon>
        <taxon>Campylobacterota</taxon>
        <taxon>Epsilonproteobacteria</taxon>
        <taxon>Campylobacterales</taxon>
        <taxon>Campylobacteraceae</taxon>
        <taxon>Campylobacter</taxon>
    </lineage>
</organism>
<keyword evidence="3" id="KW-1185">Reference proteome</keyword>
<dbReference type="EMBL" id="JANURM010000012">
    <property type="protein sequence ID" value="MDL0089394.1"/>
    <property type="molecule type" value="Genomic_DNA"/>
</dbReference>
<sequence>MKYQHLKQIASYLNNFKKITSIKRLNDMLLCICFDRRMLFFDLAKSGSKIYKFDDFKAIKEYNAPFDNICKKRLNNANLISCECLKNNRILRFDCVLNGSYKSVKTTLFLEFTGRFTNAIITDENGVILEALRHTTNDRKVQVGEILKPLGEFEIREKQVDEIVNFDEFFKAEFEILNAQNLANLKAIKLASVEKKLEILNENFNALKNEDELRKQSEILRQKASILLANLSNLNEFERNFTLFDFENKAVNFSLDDTPKNCANGFFNRAKKLTQKANNINIERENLAQKIGFYESLKRLLLNAKSTNELEILSPKIKQKRREGLENQNVKNFYIKEFKISIGRNEQGNVWLLKNSKKDDIWFHLKDLPSPHVIVKTNKSKIDDEILEFAAKICLNFSNVNQGRYEIDYTKRENVKIINGANVNYINFKTIILNKF</sequence>
<dbReference type="RefSeq" id="WP_284938054.1">
    <property type="nucleotide sequence ID" value="NZ_JANURM010000012.1"/>
</dbReference>
<gene>
    <name evidence="2" type="ORF">NYG85_08485</name>
</gene>
<dbReference type="InterPro" id="IPR008532">
    <property type="entry name" value="NFACT_RNA-bd"/>
</dbReference>
<dbReference type="InterPro" id="IPR051608">
    <property type="entry name" value="RQC_Subunit_NEMF"/>
</dbReference>
<accession>A0ABT7HRC9</accession>
<dbReference type="Pfam" id="PF05670">
    <property type="entry name" value="NFACT-R_1"/>
    <property type="match status" value="1"/>
</dbReference>
<evidence type="ECO:0000259" key="1">
    <source>
        <dbReference type="Pfam" id="PF05670"/>
    </source>
</evidence>
<dbReference type="Pfam" id="PF05833">
    <property type="entry name" value="NFACT_N"/>
    <property type="match status" value="1"/>
</dbReference>
<name>A0ABT7HRC9_9BACT</name>
<comment type="caution">
    <text evidence="2">The sequence shown here is derived from an EMBL/GenBank/DDBJ whole genome shotgun (WGS) entry which is preliminary data.</text>
</comment>
<protein>
    <submittedName>
        <fullName evidence="2">NFACT RNA binding domain-containing protein</fullName>
    </submittedName>
</protein>
<evidence type="ECO:0000313" key="3">
    <source>
        <dbReference type="Proteomes" id="UP001173801"/>
    </source>
</evidence>